<sequence>MLCFMVVLGENFQLNIHKKNLRISRDWVGDQWVDIEWAKPDILSAISAAISLGTKLSTSSTVAKDPNFDGFAVSNQEVPTSIKLDIVEEEKPNLVALDSSHNLPKEMDCANDEKQQSLNEEGNEDDGACIKEIQDKDKVDDVCGNDDGDDGDDDDNDDKSNDDVCDDKKDGGKLHMEELEISRQKCEAVELMEVVA</sequence>
<protein>
    <submittedName>
        <fullName evidence="2">Uncharacterized protein</fullName>
    </submittedName>
</protein>
<dbReference type="Proteomes" id="UP001415857">
    <property type="component" value="Unassembled WGS sequence"/>
</dbReference>
<dbReference type="AlphaFoldDB" id="A0AAP0NAB6"/>
<organism evidence="2 3">
    <name type="scientific">Liquidambar formosana</name>
    <name type="common">Formosan gum</name>
    <dbReference type="NCBI Taxonomy" id="63359"/>
    <lineage>
        <taxon>Eukaryota</taxon>
        <taxon>Viridiplantae</taxon>
        <taxon>Streptophyta</taxon>
        <taxon>Embryophyta</taxon>
        <taxon>Tracheophyta</taxon>
        <taxon>Spermatophyta</taxon>
        <taxon>Magnoliopsida</taxon>
        <taxon>eudicotyledons</taxon>
        <taxon>Gunneridae</taxon>
        <taxon>Pentapetalae</taxon>
        <taxon>Saxifragales</taxon>
        <taxon>Altingiaceae</taxon>
        <taxon>Liquidambar</taxon>
    </lineage>
</organism>
<reference evidence="2 3" key="1">
    <citation type="journal article" date="2024" name="Plant J.">
        <title>Genome sequences and population genomics reveal climatic adaptation and genomic divergence between two closely related sweetgum species.</title>
        <authorList>
            <person name="Xu W.Q."/>
            <person name="Ren C.Q."/>
            <person name="Zhang X.Y."/>
            <person name="Comes H.P."/>
            <person name="Liu X.H."/>
            <person name="Li Y.G."/>
            <person name="Kettle C.J."/>
            <person name="Jalonen R."/>
            <person name="Gaisberger H."/>
            <person name="Ma Y.Z."/>
            <person name="Qiu Y.X."/>
        </authorList>
    </citation>
    <scope>NUCLEOTIDE SEQUENCE [LARGE SCALE GENOMIC DNA]</scope>
    <source>
        <strain evidence="2">Hangzhou</strain>
    </source>
</reference>
<proteinExistence type="predicted"/>
<comment type="caution">
    <text evidence="2">The sequence shown here is derived from an EMBL/GenBank/DDBJ whole genome shotgun (WGS) entry which is preliminary data.</text>
</comment>
<feature type="compositionally biased region" description="Acidic residues" evidence="1">
    <location>
        <begin position="143"/>
        <end position="157"/>
    </location>
</feature>
<evidence type="ECO:0000313" key="3">
    <source>
        <dbReference type="Proteomes" id="UP001415857"/>
    </source>
</evidence>
<feature type="compositionally biased region" description="Basic and acidic residues" evidence="1">
    <location>
        <begin position="158"/>
        <end position="171"/>
    </location>
</feature>
<dbReference type="EMBL" id="JBBPBK010000015">
    <property type="protein sequence ID" value="KAK9269508.1"/>
    <property type="molecule type" value="Genomic_DNA"/>
</dbReference>
<keyword evidence="3" id="KW-1185">Reference proteome</keyword>
<feature type="region of interest" description="Disordered" evidence="1">
    <location>
        <begin position="139"/>
        <end position="171"/>
    </location>
</feature>
<evidence type="ECO:0000256" key="1">
    <source>
        <dbReference type="SAM" id="MobiDB-lite"/>
    </source>
</evidence>
<accession>A0AAP0NAB6</accession>
<gene>
    <name evidence="2" type="ORF">L1049_001283</name>
</gene>
<name>A0AAP0NAB6_LIQFO</name>
<evidence type="ECO:0000313" key="2">
    <source>
        <dbReference type="EMBL" id="KAK9269508.1"/>
    </source>
</evidence>